<feature type="region of interest" description="Disordered" evidence="6">
    <location>
        <begin position="1039"/>
        <end position="1085"/>
    </location>
</feature>
<reference evidence="8 9" key="1">
    <citation type="journal article" date="2014" name="Genome Announc.">
        <title>Draft genome sequence of Sclerotinia borealis, a psychrophilic plant pathogenic fungus.</title>
        <authorList>
            <person name="Mardanov A.V."/>
            <person name="Beletsky A.V."/>
            <person name="Kadnikov V.V."/>
            <person name="Ignatov A.N."/>
            <person name="Ravin N.V."/>
        </authorList>
    </citation>
    <scope>NUCLEOTIDE SEQUENCE [LARGE SCALE GENOMIC DNA]</scope>
    <source>
        <strain evidence="9">F-4157</strain>
    </source>
</reference>
<keyword evidence="3" id="KW-0158">Chromosome</keyword>
<evidence type="ECO:0000259" key="7">
    <source>
        <dbReference type="Pfam" id="PF10341"/>
    </source>
</evidence>
<feature type="region of interest" description="Disordered" evidence="6">
    <location>
        <begin position="1248"/>
        <end position="1282"/>
    </location>
</feature>
<dbReference type="GO" id="GO:0042162">
    <property type="term" value="F:telomeric DNA binding"/>
    <property type="evidence" value="ECO:0007669"/>
    <property type="project" value="InterPro"/>
</dbReference>
<evidence type="ECO:0000256" key="2">
    <source>
        <dbReference type="ARBA" id="ARBA00004574"/>
    </source>
</evidence>
<keyword evidence="4" id="KW-0779">Telomere</keyword>
<dbReference type="Proteomes" id="UP000019487">
    <property type="component" value="Unassembled WGS sequence"/>
</dbReference>
<proteinExistence type="predicted"/>
<feature type="domain" description="Shelterin complex subunit TPP1/Est3" evidence="7">
    <location>
        <begin position="4"/>
        <end position="133"/>
    </location>
</feature>
<dbReference type="GO" id="GO:0007004">
    <property type="term" value="P:telomere maintenance via telomerase"/>
    <property type="evidence" value="ECO:0007669"/>
    <property type="project" value="InterPro"/>
</dbReference>
<evidence type="ECO:0000256" key="4">
    <source>
        <dbReference type="ARBA" id="ARBA00022895"/>
    </source>
</evidence>
<dbReference type="Pfam" id="PF10341">
    <property type="entry name" value="TPP1"/>
    <property type="match status" value="1"/>
</dbReference>
<accession>W9C7N1</accession>
<evidence type="ECO:0000313" key="8">
    <source>
        <dbReference type="EMBL" id="ESZ91841.1"/>
    </source>
</evidence>
<feature type="compositionally biased region" description="Polar residues" evidence="6">
    <location>
        <begin position="268"/>
        <end position="285"/>
    </location>
</feature>
<evidence type="ECO:0000256" key="5">
    <source>
        <dbReference type="ARBA" id="ARBA00023242"/>
    </source>
</evidence>
<feature type="region of interest" description="Disordered" evidence="6">
    <location>
        <begin position="382"/>
        <end position="414"/>
    </location>
</feature>
<dbReference type="GO" id="GO:0005697">
    <property type="term" value="C:telomerase holoenzyme complex"/>
    <property type="evidence" value="ECO:0007669"/>
    <property type="project" value="InterPro"/>
</dbReference>
<feature type="region of interest" description="Disordered" evidence="6">
    <location>
        <begin position="992"/>
        <end position="1014"/>
    </location>
</feature>
<dbReference type="GO" id="GO:0000781">
    <property type="term" value="C:chromosome, telomeric region"/>
    <property type="evidence" value="ECO:0007669"/>
    <property type="project" value="UniProtKB-SubCell"/>
</dbReference>
<keyword evidence="5" id="KW-0539">Nucleus</keyword>
<evidence type="ECO:0000256" key="3">
    <source>
        <dbReference type="ARBA" id="ARBA00022454"/>
    </source>
</evidence>
<feature type="compositionally biased region" description="Polar residues" evidence="6">
    <location>
        <begin position="441"/>
        <end position="455"/>
    </location>
</feature>
<feature type="compositionally biased region" description="Low complexity" evidence="6">
    <location>
        <begin position="1266"/>
        <end position="1282"/>
    </location>
</feature>
<comment type="caution">
    <text evidence="8">The sequence shown here is derived from an EMBL/GenBank/DDBJ whole genome shotgun (WGS) entry which is preliminary data.</text>
</comment>
<dbReference type="EMBL" id="AYSA01000452">
    <property type="protein sequence ID" value="ESZ91841.1"/>
    <property type="molecule type" value="Genomic_DNA"/>
</dbReference>
<evidence type="ECO:0000313" key="9">
    <source>
        <dbReference type="Proteomes" id="UP000019487"/>
    </source>
</evidence>
<evidence type="ECO:0000256" key="6">
    <source>
        <dbReference type="SAM" id="MobiDB-lite"/>
    </source>
</evidence>
<feature type="region of interest" description="Disordered" evidence="6">
    <location>
        <begin position="1111"/>
        <end position="1151"/>
    </location>
</feature>
<dbReference type="OrthoDB" id="3538943at2759"/>
<evidence type="ECO:0000256" key="1">
    <source>
        <dbReference type="ARBA" id="ARBA00004123"/>
    </source>
</evidence>
<feature type="compositionally biased region" description="Basic and acidic residues" evidence="6">
    <location>
        <begin position="402"/>
        <end position="414"/>
    </location>
</feature>
<dbReference type="HOGENOM" id="CLU_274162_0_0_1"/>
<feature type="region of interest" description="Disordered" evidence="6">
    <location>
        <begin position="1170"/>
        <end position="1235"/>
    </location>
</feature>
<sequence length="1282" mass="143354">MTLLRGWLAQNIEQSLAEALIWLKSTQVVNQNVDKSHSQFSYEQEKLTIKLQKPGLIQIIGSTKVRNSLQFMTVSDGTTEIAAIFQQDFLKSFLEKNKRALEGLIGEVLAAGECQLQISGSARALEFGGTTASTLLTMKELLNPNDCDNDFHSNLEPRSPHFSPPLYSSKFATQISESRKEKNVISGVQVPDVLRVIQRNQEQAIPYTSTRPQLNEPGPSLDSANITSVAQPVSPKSRSAATNSERDDVGNTTDAHIPRLSPKRSMNKQEIGSDSIRGNNKSSASNARLMVNDSATANRRKVYQIEETHSFQDNSTLISRSYERISREQMNILNREESWYSSSENHDSIPLTILQAQLALHEKRLVAQTSAYRKNMIQSTEDLTLDQDRDTAEAEDSEDGDDSHHENDVLKGSYKDAEEVEYTYELSQSQIIHDHDEGHQSDSATSDASGISWSRTPEADPRLRQVAEENDVSDQTLDKGHLQPIDNAIIKKGVDMPSQNESNEPTLEAFRKRMVNSPPPSPAVAQSARTSAINIRVPTESTWNPASSPSDDEEMDLEVPHVLGDQIQSSNLHANELQHMSQHSLPGTAGHMCVVQVKKTPNQRNHPNKDLSSDIIIPGTYTSSQNEPDEDNFYIPKSGVFSLPRPPKSPSPTTEAFNETLQNKHEQHNLKLQHLCDQHISSWSNSNMIRQIIAHPYSPLQIPNLDGATSDVVPPSTDRSSSMNYSPSSRKSPDRNYNGGRSAKRRRITDPVALGFSQEETSYRDRTGLARAIRRRVLQSLPPSEDSRMAEDDIEKDLQSLASPKDSRTVEDSIEKDLPSTVISEKFSAYNNRPLDHLTSPLMTANDDDTSRKSILPDETQSSSRQVHQSEQKPISLFEEYRKTYSRYAGSKKQFIQALVYLEWLGTIRQPHEALWDDFVRCFAQEYSNHLRTGATKMTGILFHKESDIDVEFFHPTPIGRITTQESLKAALSPESPDYDLIEDIRRKYKGAARPALQQSSVPSSDKSEPAKQPFSEQMAIADTNDTLVPGVSKQLDIAVPQRPFETTNQTPLFSNTDFTPRRQEKGLTVPRTETSMSRSKAPKMLETVAASTSALKEPEKVAPRRFFETSSQLQLSSDLGSLPRDSLPSTQKLASPMNSPRTPNGQSIQSKAIELAPPIWKEASFIMSEKMSSTERRPQDRSSKPSLERSIHPLSSHSKSMAALNKPEKVTDWLKNQEQPMNIEKPPKLTSTTQAFKGKWEFGKYLAQKRRESAHRPPRLTPRTSFSLKSRSSSGSNGSPM</sequence>
<name>W9C7N1_SCLBF</name>
<feature type="region of interest" description="Disordered" evidence="6">
    <location>
        <begin position="705"/>
        <end position="765"/>
    </location>
</feature>
<feature type="compositionally biased region" description="Basic and acidic residues" evidence="6">
    <location>
        <begin position="1173"/>
        <end position="1192"/>
    </location>
</feature>
<feature type="region of interest" description="Disordered" evidence="6">
    <location>
        <begin position="436"/>
        <end position="462"/>
    </location>
</feature>
<feature type="region of interest" description="Disordered" evidence="6">
    <location>
        <begin position="205"/>
        <end position="285"/>
    </location>
</feature>
<dbReference type="InterPro" id="IPR019437">
    <property type="entry name" value="TPP1/Est3"/>
</dbReference>
<organism evidence="8 9">
    <name type="scientific">Sclerotinia borealis (strain F-4128)</name>
    <dbReference type="NCBI Taxonomy" id="1432307"/>
    <lineage>
        <taxon>Eukaryota</taxon>
        <taxon>Fungi</taxon>
        <taxon>Dikarya</taxon>
        <taxon>Ascomycota</taxon>
        <taxon>Pezizomycotina</taxon>
        <taxon>Leotiomycetes</taxon>
        <taxon>Helotiales</taxon>
        <taxon>Sclerotiniaceae</taxon>
        <taxon>Sclerotinia</taxon>
    </lineage>
</organism>
<feature type="compositionally biased region" description="Low complexity" evidence="6">
    <location>
        <begin position="720"/>
        <end position="730"/>
    </location>
</feature>
<feature type="compositionally biased region" description="Polar residues" evidence="6">
    <location>
        <begin position="1128"/>
        <end position="1151"/>
    </location>
</feature>
<dbReference type="STRING" id="1432307.W9C7N1"/>
<keyword evidence="9" id="KW-1185">Reference proteome</keyword>
<protein>
    <recommendedName>
        <fullName evidence="7">Shelterin complex subunit TPP1/Est3 domain-containing protein</fullName>
    </recommendedName>
</protein>
<feature type="compositionally biased region" description="Polar residues" evidence="6">
    <location>
        <begin position="222"/>
        <end position="243"/>
    </location>
</feature>
<feature type="region of interest" description="Disordered" evidence="6">
    <location>
        <begin position="835"/>
        <end position="873"/>
    </location>
</feature>
<comment type="subcellular location">
    <subcellularLocation>
        <location evidence="2">Chromosome</location>
        <location evidence="2">Telomere</location>
    </subcellularLocation>
    <subcellularLocation>
        <location evidence="1">Nucleus</location>
    </subcellularLocation>
</comment>
<feature type="compositionally biased region" description="Low complexity" evidence="6">
    <location>
        <begin position="1111"/>
        <end position="1123"/>
    </location>
</feature>
<feature type="compositionally biased region" description="Polar residues" evidence="6">
    <location>
        <begin position="859"/>
        <end position="873"/>
    </location>
</feature>
<feature type="compositionally biased region" description="Polar residues" evidence="6">
    <location>
        <begin position="1045"/>
        <end position="1059"/>
    </location>
</feature>
<gene>
    <name evidence="8" type="ORF">SBOR_7793</name>
</gene>